<dbReference type="AlphaFoldDB" id="A0A4S5CNL0"/>
<protein>
    <recommendedName>
        <fullName evidence="3">Methyltransferase small domain-containing protein</fullName>
    </recommendedName>
</protein>
<name>A0A4S5CNL0_AERVE</name>
<organism evidence="1 2">
    <name type="scientific">Aeromonas veronii</name>
    <dbReference type="NCBI Taxonomy" id="654"/>
    <lineage>
        <taxon>Bacteria</taxon>
        <taxon>Pseudomonadati</taxon>
        <taxon>Pseudomonadota</taxon>
        <taxon>Gammaproteobacteria</taxon>
        <taxon>Aeromonadales</taxon>
        <taxon>Aeromonadaceae</taxon>
        <taxon>Aeromonas</taxon>
    </lineage>
</organism>
<accession>A0A4S5CNL0</accession>
<reference evidence="1 2" key="1">
    <citation type="submission" date="2019-04" db="EMBL/GenBank/DDBJ databases">
        <title>Comparative genomics of Aeromonas veronii strains pathogenic to fish.</title>
        <authorList>
            <person name="Cascarano M.C."/>
            <person name="Smyrli M."/>
            <person name="Katharios P."/>
        </authorList>
    </citation>
    <scope>NUCLEOTIDE SEQUENCE [LARGE SCALE GENOMIC DNA]</scope>
    <source>
        <strain evidence="1 2">XU1</strain>
    </source>
</reference>
<dbReference type="Proteomes" id="UP000309618">
    <property type="component" value="Unassembled WGS sequence"/>
</dbReference>
<evidence type="ECO:0000313" key="1">
    <source>
        <dbReference type="EMBL" id="THJ45108.1"/>
    </source>
</evidence>
<dbReference type="RefSeq" id="WP_136501930.1">
    <property type="nucleotide sequence ID" value="NZ_SSUX01000008.1"/>
</dbReference>
<gene>
    <name evidence="1" type="ORF">E8Q35_13075</name>
</gene>
<comment type="caution">
    <text evidence="1">The sequence shown here is derived from an EMBL/GenBank/DDBJ whole genome shotgun (WGS) entry which is preliminary data.</text>
</comment>
<proteinExistence type="predicted"/>
<sequence>MNDVMTNILSQKTTRLIDGDKHLLAELEREVLDEDGMPKVVPAEVYLKYPHDQLRVFGGLNGLFVFPTCELVDFLRKEIGTGKALEIGAGNGVVAKALGAIATDNYQQSPDFRPEPKFQGLWQQLMDSLTTTGNAPVRYGEHVLRQDAISAVVKHRPDVTYGLFVTHRVRVGESGGSVMGIEEHKILKRSRYIMAGNLVTHEHKHLLALPHQEITLPGLVTRAAVQDANRIFIWEKQAR</sequence>
<evidence type="ECO:0008006" key="3">
    <source>
        <dbReference type="Google" id="ProtNLM"/>
    </source>
</evidence>
<evidence type="ECO:0000313" key="2">
    <source>
        <dbReference type="Proteomes" id="UP000309618"/>
    </source>
</evidence>
<dbReference type="EMBL" id="SSUX01000008">
    <property type="protein sequence ID" value="THJ45108.1"/>
    <property type="molecule type" value="Genomic_DNA"/>
</dbReference>